<organism evidence="1 2">
    <name type="scientific">Melipona quadrifasciata</name>
    <dbReference type="NCBI Taxonomy" id="166423"/>
    <lineage>
        <taxon>Eukaryota</taxon>
        <taxon>Metazoa</taxon>
        <taxon>Ecdysozoa</taxon>
        <taxon>Arthropoda</taxon>
        <taxon>Hexapoda</taxon>
        <taxon>Insecta</taxon>
        <taxon>Pterygota</taxon>
        <taxon>Neoptera</taxon>
        <taxon>Endopterygota</taxon>
        <taxon>Hymenoptera</taxon>
        <taxon>Apocrita</taxon>
        <taxon>Aculeata</taxon>
        <taxon>Apoidea</taxon>
        <taxon>Anthophila</taxon>
        <taxon>Apidae</taxon>
        <taxon>Melipona</taxon>
    </lineage>
</organism>
<reference evidence="1 2" key="1">
    <citation type="submission" date="2015-07" db="EMBL/GenBank/DDBJ databases">
        <title>The genome of Melipona quadrifasciata.</title>
        <authorList>
            <person name="Pan H."/>
            <person name="Kapheim K."/>
        </authorList>
    </citation>
    <scope>NUCLEOTIDE SEQUENCE [LARGE SCALE GENOMIC DNA]</scope>
    <source>
        <strain evidence="1">0111107301</strain>
        <tissue evidence="1">Whole body</tissue>
    </source>
</reference>
<gene>
    <name evidence="1" type="ORF">WN51_04839</name>
</gene>
<dbReference type="Proteomes" id="UP000053105">
    <property type="component" value="Unassembled WGS sequence"/>
</dbReference>
<proteinExistence type="predicted"/>
<dbReference type="AlphaFoldDB" id="A0A0M8ZV08"/>
<name>A0A0M8ZV08_9HYME</name>
<evidence type="ECO:0000313" key="2">
    <source>
        <dbReference type="Proteomes" id="UP000053105"/>
    </source>
</evidence>
<accession>A0A0M8ZV08</accession>
<sequence>MEITVCVCISSDVGNLRVLKLLADRVILEQLRLFAAAGVLCTPLQFSFHPIRPGSILVDGVAQRLGNNHSSRH</sequence>
<protein>
    <submittedName>
        <fullName evidence="1">Uncharacterized protein</fullName>
    </submittedName>
</protein>
<dbReference type="EMBL" id="KQ435876">
    <property type="protein sequence ID" value="KOX70099.1"/>
    <property type="molecule type" value="Genomic_DNA"/>
</dbReference>
<evidence type="ECO:0000313" key="1">
    <source>
        <dbReference type="EMBL" id="KOX70099.1"/>
    </source>
</evidence>
<keyword evidence="2" id="KW-1185">Reference proteome</keyword>